<dbReference type="InterPro" id="IPR000818">
    <property type="entry name" value="TEA/ATTS_dom"/>
</dbReference>
<dbReference type="GeneID" id="30178445"/>
<reference evidence="8 9" key="1">
    <citation type="journal article" date="2016" name="Proc. Natl. Acad. Sci. U.S.A.">
        <title>Comparative genomics of biotechnologically important yeasts.</title>
        <authorList>
            <person name="Riley R."/>
            <person name="Haridas S."/>
            <person name="Wolfe K.H."/>
            <person name="Lopes M.R."/>
            <person name="Hittinger C.T."/>
            <person name="Goeker M."/>
            <person name="Salamov A.A."/>
            <person name="Wisecaver J.H."/>
            <person name="Long T.M."/>
            <person name="Calvey C.H."/>
            <person name="Aerts A.L."/>
            <person name="Barry K.W."/>
            <person name="Choi C."/>
            <person name="Clum A."/>
            <person name="Coughlan A.Y."/>
            <person name="Deshpande S."/>
            <person name="Douglass A.P."/>
            <person name="Hanson S.J."/>
            <person name="Klenk H.-P."/>
            <person name="LaButti K.M."/>
            <person name="Lapidus A."/>
            <person name="Lindquist E.A."/>
            <person name="Lipzen A.M."/>
            <person name="Meier-Kolthoff J.P."/>
            <person name="Ohm R.A."/>
            <person name="Otillar R.P."/>
            <person name="Pangilinan J.L."/>
            <person name="Peng Y."/>
            <person name="Rokas A."/>
            <person name="Rosa C.A."/>
            <person name="Scheuner C."/>
            <person name="Sibirny A.A."/>
            <person name="Slot J.C."/>
            <person name="Stielow J.B."/>
            <person name="Sun H."/>
            <person name="Kurtzman C.P."/>
            <person name="Blackwell M."/>
            <person name="Grigoriev I.V."/>
            <person name="Jeffries T.W."/>
        </authorList>
    </citation>
    <scope>NUCLEOTIDE SEQUENCE [LARGE SCALE GENOMIC DNA]</scope>
    <source>
        <strain evidence="8 9">NRRL Y-2026</strain>
    </source>
</reference>
<dbReference type="Gene3D" id="6.10.20.40">
    <property type="entry name" value="TEA/ATTS domain"/>
    <property type="match status" value="1"/>
</dbReference>
<evidence type="ECO:0000256" key="5">
    <source>
        <dbReference type="ARBA" id="ARBA00023242"/>
    </source>
</evidence>
<dbReference type="GO" id="GO:0005667">
    <property type="term" value="C:transcription regulator complex"/>
    <property type="evidence" value="ECO:0007669"/>
    <property type="project" value="TreeGrafter"/>
</dbReference>
<feature type="DNA-binding region" description="TEA" evidence="6">
    <location>
        <begin position="142"/>
        <end position="216"/>
    </location>
</feature>
<dbReference type="OrthoDB" id="10006572at2759"/>
<dbReference type="AlphaFoldDB" id="A0A1E3NN18"/>
<accession>A0A1E3NN18</accession>
<keyword evidence="3" id="KW-0805">Transcription regulation</keyword>
<dbReference type="PRINTS" id="PR00065">
    <property type="entry name" value="TEADOMAIN"/>
</dbReference>
<gene>
    <name evidence="8" type="ORF">PICMEDRAFT_178180</name>
</gene>
<comment type="subcellular location">
    <subcellularLocation>
        <location evidence="1">Nucleus</location>
    </subcellularLocation>
</comment>
<evidence type="ECO:0000313" key="8">
    <source>
        <dbReference type="EMBL" id="ODQ47038.1"/>
    </source>
</evidence>
<dbReference type="GO" id="GO:0000981">
    <property type="term" value="F:DNA-binding transcription factor activity, RNA polymerase II-specific"/>
    <property type="evidence" value="ECO:0007669"/>
    <property type="project" value="TreeGrafter"/>
</dbReference>
<keyword evidence="9" id="KW-1185">Reference proteome</keyword>
<organism evidence="8 9">
    <name type="scientific">Pichia membranifaciens NRRL Y-2026</name>
    <dbReference type="NCBI Taxonomy" id="763406"/>
    <lineage>
        <taxon>Eukaryota</taxon>
        <taxon>Fungi</taxon>
        <taxon>Dikarya</taxon>
        <taxon>Ascomycota</taxon>
        <taxon>Saccharomycotina</taxon>
        <taxon>Pichiomycetes</taxon>
        <taxon>Pichiales</taxon>
        <taxon>Pichiaceae</taxon>
        <taxon>Pichia</taxon>
    </lineage>
</organism>
<dbReference type="PANTHER" id="PTHR11834:SF0">
    <property type="entry name" value="PROTEIN SCALLOPED"/>
    <property type="match status" value="1"/>
</dbReference>
<dbReference type="PROSITE" id="PS51088">
    <property type="entry name" value="TEA_2"/>
    <property type="match status" value="1"/>
</dbReference>
<proteinExistence type="inferred from homology"/>
<dbReference type="RefSeq" id="XP_019018151.1">
    <property type="nucleotide sequence ID" value="XM_019161758.1"/>
</dbReference>
<protein>
    <recommendedName>
        <fullName evidence="7">TEA domain-containing protein</fullName>
    </recommendedName>
</protein>
<comment type="similarity">
    <text evidence="2">Belongs to the TEC1 family.</text>
</comment>
<evidence type="ECO:0000256" key="1">
    <source>
        <dbReference type="ARBA" id="ARBA00004123"/>
    </source>
</evidence>
<sequence>MGQPLVHTFFSLHSILYLNTYCLRGLYQGQAMGFGMEDNDFTIYTDHPSMNFAPSKLFEESTGHTPLQNSNTSKVQNRNLATTESYEFPVITGAYGTNINSENGGGFDIEYATPNPHKRGCDVLNYDNRPDMAINSSPAKKAKKPESKWPEHLQKTFEDAVQLIPKSSIRNMKICGSSYGRNQYISFYIKDRTGVTRTSKQISSHIQALTTSKKNPDLACLLRNGPGESSEICTRFESIFTAILNRLPAKPEQTVDDKSNSNFAQAEKFGTRYPEDLQKSVPVKSFKNLIRVLFKKFEMSYINFEAIKQSHMFSTLDHSFINSELPETTISKVLLLQSFPVISNLIHKGLSVYDHDMVSKIPIIYGNVAITLPPLTNDLSAGCYNLTTKVGLSSLPREEKVYAKITLITSNNFKIQEIFQPLDSASNKSKNEAVFTVKVGDDYWKNYVLNKQKEMNYNGVNNIRAKEETFAMEINSIKIQQFIVHYDRQTLSRYHGVLRLDQIEPIDIRCIIIWKFEKVLDQTKAVTSLKRISSIFDDTLSSSTPIKEPNSENMVINHSRKNSTPSKHSQFFSPLRVSKFPLSLVANRQHINSVHKQDTIVQSSNGDNHTPPHRRVFNRPILDYSNISSNVSNGQTNPSMETVMHAMLPSTISSHNASSYQTMPLGASNMNLMNTIPVRLGEANNSRTVDTFDYSTANLSGRPDTSDITENFTSNMLDNTADTSFDTIEEVESETEEKDKTAEQSPQMLENKNVTNNFTQVLASNKDVPATSIYNTDRFSDSPVVDMQFKIPFSEPDESIMFDKFNHLGNNDSGFDPLLMEYNNLMFGDNNANSTSR</sequence>
<keyword evidence="5" id="KW-0539">Nucleus</keyword>
<evidence type="ECO:0000259" key="7">
    <source>
        <dbReference type="PROSITE" id="PS51088"/>
    </source>
</evidence>
<evidence type="ECO:0000256" key="6">
    <source>
        <dbReference type="PROSITE-ProRule" id="PRU00505"/>
    </source>
</evidence>
<dbReference type="EMBL" id="KV454002">
    <property type="protein sequence ID" value="ODQ47038.1"/>
    <property type="molecule type" value="Genomic_DNA"/>
</dbReference>
<dbReference type="SMART" id="SM00426">
    <property type="entry name" value="TEA"/>
    <property type="match status" value="1"/>
</dbReference>
<dbReference type="GO" id="GO:0005634">
    <property type="term" value="C:nucleus"/>
    <property type="evidence" value="ECO:0007669"/>
    <property type="project" value="UniProtKB-SubCell"/>
</dbReference>
<evidence type="ECO:0000256" key="2">
    <source>
        <dbReference type="ARBA" id="ARBA00008421"/>
    </source>
</evidence>
<feature type="domain" description="TEA" evidence="7">
    <location>
        <begin position="142"/>
        <end position="216"/>
    </location>
</feature>
<dbReference type="PANTHER" id="PTHR11834">
    <property type="entry name" value="TRANSCRIPTIONAL ENHANCER FACTOR TEF RELATED"/>
    <property type="match status" value="1"/>
</dbReference>
<evidence type="ECO:0000256" key="3">
    <source>
        <dbReference type="ARBA" id="ARBA00023015"/>
    </source>
</evidence>
<dbReference type="Pfam" id="PF01285">
    <property type="entry name" value="TEA"/>
    <property type="match status" value="1"/>
</dbReference>
<dbReference type="InterPro" id="IPR038096">
    <property type="entry name" value="TEA/ATTS_sf"/>
</dbReference>
<name>A0A1E3NN18_9ASCO</name>
<dbReference type="STRING" id="763406.A0A1E3NN18"/>
<evidence type="ECO:0000256" key="4">
    <source>
        <dbReference type="ARBA" id="ARBA00023163"/>
    </source>
</evidence>
<dbReference type="GO" id="GO:0000978">
    <property type="term" value="F:RNA polymerase II cis-regulatory region sequence-specific DNA binding"/>
    <property type="evidence" value="ECO:0007669"/>
    <property type="project" value="TreeGrafter"/>
</dbReference>
<dbReference type="Proteomes" id="UP000094455">
    <property type="component" value="Unassembled WGS sequence"/>
</dbReference>
<keyword evidence="4" id="KW-0804">Transcription</keyword>
<dbReference type="InterPro" id="IPR050937">
    <property type="entry name" value="TEC1_TEAD_TF"/>
</dbReference>
<evidence type="ECO:0000313" key="9">
    <source>
        <dbReference type="Proteomes" id="UP000094455"/>
    </source>
</evidence>